<keyword evidence="9" id="KW-1185">Reference proteome</keyword>
<reference evidence="8" key="3">
    <citation type="journal article" date="2023" name="mSystems">
        <title>Charting the Lipopeptidome of Nonpathogenic Pseudomonas.</title>
        <authorList>
            <person name="Cesa-Luna C."/>
            <person name="Geudens N."/>
            <person name="Girard L."/>
            <person name="De Roo V."/>
            <person name="Maklad H.R."/>
            <person name="Martins J.C."/>
            <person name="Hofte M."/>
            <person name="De Mot R."/>
        </authorList>
    </citation>
    <scope>NUCLEOTIDE SEQUENCE</scope>
    <source>
        <strain evidence="8">COR51</strain>
    </source>
</reference>
<dbReference type="PANTHER" id="PTHR34990">
    <property type="entry name" value="UDP-2,3-DIACYLGLUCOSAMINE HYDROLASE-RELATED"/>
    <property type="match status" value="1"/>
</dbReference>
<dbReference type="SUPFAM" id="SSF56300">
    <property type="entry name" value="Metallo-dependent phosphatases"/>
    <property type="match status" value="1"/>
</dbReference>
<evidence type="ECO:0000256" key="3">
    <source>
        <dbReference type="ARBA" id="ARBA00022723"/>
    </source>
</evidence>
<dbReference type="PANTHER" id="PTHR34990:SF2">
    <property type="entry name" value="BLL8164 PROTEIN"/>
    <property type="match status" value="1"/>
</dbReference>
<dbReference type="RefSeq" id="WP_220690003.1">
    <property type="nucleotide sequence ID" value="NZ_JAOSLA010000028.1"/>
</dbReference>
<keyword evidence="6" id="KW-0732">Signal</keyword>
<dbReference type="InterPro" id="IPR004843">
    <property type="entry name" value="Calcineurin-like_PHP"/>
</dbReference>
<feature type="domain" description="Calcineurin-like phosphoesterase" evidence="7">
    <location>
        <begin position="31"/>
        <end position="204"/>
    </location>
</feature>
<dbReference type="Pfam" id="PF00149">
    <property type="entry name" value="Metallophos"/>
    <property type="match status" value="1"/>
</dbReference>
<evidence type="ECO:0000256" key="1">
    <source>
        <dbReference type="ARBA" id="ARBA00022475"/>
    </source>
</evidence>
<feature type="signal peptide" evidence="6">
    <location>
        <begin position="1"/>
        <end position="24"/>
    </location>
</feature>
<dbReference type="EMBL" id="JAOSLA010000028">
    <property type="protein sequence ID" value="MCU7239795.1"/>
    <property type="molecule type" value="Genomic_DNA"/>
</dbReference>
<accession>A0ABT2VDL0</accession>
<gene>
    <name evidence="8" type="ORF">OC929_17215</name>
</gene>
<dbReference type="InterPro" id="IPR043461">
    <property type="entry name" value="LpxH-like"/>
</dbReference>
<evidence type="ECO:0000259" key="7">
    <source>
        <dbReference type="Pfam" id="PF00149"/>
    </source>
</evidence>
<protein>
    <submittedName>
        <fullName evidence="8">Metallophosphoesterase</fullName>
    </submittedName>
</protein>
<evidence type="ECO:0000256" key="6">
    <source>
        <dbReference type="SAM" id="SignalP"/>
    </source>
</evidence>
<evidence type="ECO:0000313" key="8">
    <source>
        <dbReference type="EMBL" id="MCU7239795.1"/>
    </source>
</evidence>
<proteinExistence type="predicted"/>
<keyword evidence="3" id="KW-0479">Metal-binding</keyword>
<evidence type="ECO:0000256" key="5">
    <source>
        <dbReference type="ARBA" id="ARBA00023211"/>
    </source>
</evidence>
<dbReference type="Proteomes" id="UP001139994">
    <property type="component" value="Unassembled WGS sequence"/>
</dbReference>
<organism evidence="8 9">
    <name type="scientific">Pseudomonas peradeniyensis</name>
    <dbReference type="NCBI Taxonomy" id="2745488"/>
    <lineage>
        <taxon>Bacteria</taxon>
        <taxon>Pseudomonadati</taxon>
        <taxon>Pseudomonadota</taxon>
        <taxon>Gammaproteobacteria</taxon>
        <taxon>Pseudomonadales</taxon>
        <taxon>Pseudomonadaceae</taxon>
        <taxon>Pseudomonas</taxon>
    </lineage>
</organism>
<name>A0ABT2VDL0_9PSED</name>
<dbReference type="InterPro" id="IPR029052">
    <property type="entry name" value="Metallo-depent_PP-like"/>
</dbReference>
<keyword evidence="4" id="KW-0472">Membrane</keyword>
<evidence type="ECO:0000256" key="4">
    <source>
        <dbReference type="ARBA" id="ARBA00023136"/>
    </source>
</evidence>
<keyword evidence="2" id="KW-0997">Cell inner membrane</keyword>
<sequence>MRGTMMATLLTVLMYLLPNGSPMAAARVSILISDLHFGLGKEAAGHWHPYEDFRWPNALAGFLQALSSEYGDNIDLVIAGDFLELWQTPTDIPCGSGSADAGCTVDEVTRLAARISKAHAHELSLLGNFARRGDNRLYVIPGNHDAALLVPQVWQQVYPGFGDTQDRVQLVTDGIWQSADKHVVAEHGHQIGSDVNSFENWPSVTSRGSDGTRFMVRPWGERFVQQLFNAEERAYPMIDNLSPETAGARYRMQERGWLGTLADTARFIAFNIFETSLTQKADALGSQDPGQDSFSRKAAERAGHQLFLLSLPAHDPLRELIEGGDEQQIAMRKQLDTLVTQLSDDDLSTLCRTAARQSNGNPCVDSLGALLTNTLVPQLSIFRSHLANRQRELGGFDIFVYGHTHLWEHPWKVTNVSGKVRSVTVVNTGAFQRLVDDAGFVKIARDKSISPSQALKQLSVENLQPCYGVVVVDHSAATVRARLRLWQMQEGEGPGVFREPGVSDCPNNRPVK</sequence>
<evidence type="ECO:0000256" key="2">
    <source>
        <dbReference type="ARBA" id="ARBA00022519"/>
    </source>
</evidence>
<reference evidence="8" key="1">
    <citation type="journal article" date="2022" name="Microbiol. Spectr.">
        <title>An Nuclear Magnetic Resonance Fingerprint Matching Approach for the Identification and Structural Re-Evaluation of Pseudomonas Lipopeptides.</title>
        <authorList>
            <person name="De Roo V."/>
            <person name="Verleysen Y."/>
            <person name="Kovacs B."/>
            <person name="De Vleeschouwer M."/>
            <person name="Muangkaew P."/>
            <person name="Girard L."/>
            <person name="Hofte M."/>
            <person name="De Mot R."/>
            <person name="Madder A."/>
            <person name="Geudens N."/>
            <person name="Martins J.C."/>
        </authorList>
    </citation>
    <scope>NUCLEOTIDE SEQUENCE</scope>
    <source>
        <strain evidence="8">COR51</strain>
    </source>
</reference>
<keyword evidence="5" id="KW-0464">Manganese</keyword>
<keyword evidence="1" id="KW-1003">Cell membrane</keyword>
<comment type="caution">
    <text evidence="8">The sequence shown here is derived from an EMBL/GenBank/DDBJ whole genome shotgun (WGS) entry which is preliminary data.</text>
</comment>
<feature type="chain" id="PRO_5046900850" evidence="6">
    <location>
        <begin position="25"/>
        <end position="512"/>
    </location>
</feature>
<evidence type="ECO:0000313" key="9">
    <source>
        <dbReference type="Proteomes" id="UP001139994"/>
    </source>
</evidence>
<reference evidence="8" key="2">
    <citation type="submission" date="2022-09" db="EMBL/GenBank/DDBJ databases">
        <authorList>
            <person name="Cesa-Luna C."/>
            <person name="Girard L."/>
            <person name="Lood C."/>
            <person name="Hofte M."/>
            <person name="De Mot R."/>
        </authorList>
    </citation>
    <scope>NUCLEOTIDE SEQUENCE</scope>
    <source>
        <strain evidence="8">COR51</strain>
    </source>
</reference>